<proteinExistence type="predicted"/>
<reference evidence="2" key="1">
    <citation type="journal article" date="2018" name="Genome Announc.">
        <title>Draft Genome Sequence of the Nitrogen-Fixing and Hormogonia-Inducing Cyanobacterium Nostoc cycadae Strain WK-1, Isolated from the Coralloid Roots of Cycas revoluta.</title>
        <authorList>
            <person name="Kanesaki Y."/>
            <person name="Hirose M."/>
            <person name="Hirose Y."/>
            <person name="Fujisawa T."/>
            <person name="Nakamura Y."/>
            <person name="Watanabe S."/>
            <person name="Matsunaga S."/>
            <person name="Uchida H."/>
            <person name="Murakami A."/>
        </authorList>
    </citation>
    <scope>NUCLEOTIDE SEQUENCE [LARGE SCALE GENOMIC DNA]</scope>
    <source>
        <strain evidence="2">WK-1</strain>
    </source>
</reference>
<gene>
    <name evidence="1" type="ORF">NCWK1_1578</name>
</gene>
<dbReference type="Proteomes" id="UP000236527">
    <property type="component" value="Unassembled WGS sequence"/>
</dbReference>
<dbReference type="AlphaFoldDB" id="A0A2H6LF31"/>
<evidence type="ECO:0000313" key="1">
    <source>
        <dbReference type="EMBL" id="GBE91825.1"/>
    </source>
</evidence>
<dbReference type="EMBL" id="BDGE01000026">
    <property type="protein sequence ID" value="GBE91825.1"/>
    <property type="molecule type" value="Genomic_DNA"/>
</dbReference>
<name>A0A2H6LF31_9NOSO</name>
<dbReference type="PROSITE" id="PS51257">
    <property type="entry name" value="PROKAR_LIPOPROTEIN"/>
    <property type="match status" value="1"/>
</dbReference>
<sequence>MMQVDYKQIQQLILPPILMSLIAVGTLACQSKISSSPSSQTIATSVVSLEKSTPKAVAQVPGIYRSDRYRFRFNYSTKDFVIDNKISTPRNNVASPLAAVDIWTKQHAQKIRAGAYNGGTEYPANVQVAVYNNPRKFSLQQWVKQSNEFTGSRDFKSAKIAGQTGVKFQSSGLYENENVAFISPKDSRIIVVSLSKTGYGNNDAIYRRAYQQVVNSFTFLK</sequence>
<keyword evidence="2" id="KW-1185">Reference proteome</keyword>
<dbReference type="RefSeq" id="WP_103124371.1">
    <property type="nucleotide sequence ID" value="NZ_DF978425.1"/>
</dbReference>
<evidence type="ECO:0000313" key="2">
    <source>
        <dbReference type="Proteomes" id="UP000236527"/>
    </source>
</evidence>
<comment type="caution">
    <text evidence="1">The sequence shown here is derived from an EMBL/GenBank/DDBJ whole genome shotgun (WGS) entry which is preliminary data.</text>
</comment>
<protein>
    <submittedName>
        <fullName evidence="1">Uncharacterized protein</fullName>
    </submittedName>
</protein>
<organism evidence="1 2">
    <name type="scientific">Nostoc cycadae WK-1</name>
    <dbReference type="NCBI Taxonomy" id="1861711"/>
    <lineage>
        <taxon>Bacteria</taxon>
        <taxon>Bacillati</taxon>
        <taxon>Cyanobacteriota</taxon>
        <taxon>Cyanophyceae</taxon>
        <taxon>Nostocales</taxon>
        <taxon>Nostocaceae</taxon>
        <taxon>Nostoc</taxon>
    </lineage>
</organism>
<accession>A0A2H6LF31</accession>